<dbReference type="PANTHER" id="PTHR11511:SF5">
    <property type="entry name" value="FAT-BODY PROTEIN 1-RELATED"/>
    <property type="match status" value="1"/>
</dbReference>
<dbReference type="OrthoDB" id="6371642at2759"/>
<dbReference type="InterPro" id="IPR037020">
    <property type="entry name" value="Hemocyanin_C_sf"/>
</dbReference>
<comment type="caution">
    <text evidence="6">The sequence shown here is derived from an EMBL/GenBank/DDBJ whole genome shotgun (WGS) entry which is preliminary data.</text>
</comment>
<organism evidence="6 7">
    <name type="scientific">Lucilia cuprina</name>
    <name type="common">Green bottle fly</name>
    <name type="synonym">Australian sheep blowfly</name>
    <dbReference type="NCBI Taxonomy" id="7375"/>
    <lineage>
        <taxon>Eukaryota</taxon>
        <taxon>Metazoa</taxon>
        <taxon>Ecdysozoa</taxon>
        <taxon>Arthropoda</taxon>
        <taxon>Hexapoda</taxon>
        <taxon>Insecta</taxon>
        <taxon>Pterygota</taxon>
        <taxon>Neoptera</taxon>
        <taxon>Endopterygota</taxon>
        <taxon>Diptera</taxon>
        <taxon>Brachycera</taxon>
        <taxon>Muscomorpha</taxon>
        <taxon>Oestroidea</taxon>
        <taxon>Calliphoridae</taxon>
        <taxon>Luciliinae</taxon>
        <taxon>Lucilia</taxon>
    </lineage>
</organism>
<feature type="domain" description="Hemocyanin middle" evidence="3">
    <location>
        <begin position="163"/>
        <end position="449"/>
    </location>
</feature>
<keyword evidence="7" id="KW-1185">Reference proteome</keyword>
<sequence length="710" mass="84398">MLQNTNVQTFVIIWIALCTSPILGLPGGNIVNKYFLEKQKFLFEIVHQLQEPLQNDEWLNTGKTLALDKDLYLDFNPLMEKFVVKANASTLLPINDIFYLTDKTHLEELKGLYYFLYNAKDFETLRQNICWARLQVQPQIFVYALTQTLIKREDFKGLILPKIYEIWPQHFFADKYIRNLKHFNYVQWSRSEMLAELNETTNNNTCKIGQWWCKENLRYKIYQEKERMILPTNIYGNFRNSSKWLQALQDVSLYWLPVDFSREVAVEKEITERSVTYLIEDKAWNAYWYYTNMGLWLNERGQNDLYSKSIREWWFWNLQQLVVRYKMELTTTKTKSSSLDPYLLNFQSLRYQPINNKNSLEIWNFINDLFSKTEKALYEQTFVLKNATRLQLNNPEHLEYFLNENFSIEKIMKALMSLPNKDNKPTVLQYYETMLRSKEFYQYAEIIINLCKSLKSNFEPYKPQDVQSIGVSINEVEITELKTYFEIVDTDVTNLLRTSDSYFEGKLFWFKTLLARQPSLQHQPFKLQLNITSDKPQSVLVRTFLARDCQATEVPCSSPIEMFQLDTFVSTLAAGFNIIERESKDFYGYMLPSLTYSELYHFTQLALNEEYQFPFNITLGNCRFPHHLKLPKGLEVKGLPVKFVFIVTSYNYRFHKGFNLDCDFSSGILAFDDMPPGFPFDREISESIFMNDNVLIKNMKIYHDENLRFR</sequence>
<feature type="domain" description="Hemocyanin N-terminal" evidence="4">
    <location>
        <begin position="35"/>
        <end position="157"/>
    </location>
</feature>
<dbReference type="SUPFAM" id="SSF48050">
    <property type="entry name" value="Hemocyanin, N-terminal domain"/>
    <property type="match status" value="1"/>
</dbReference>
<dbReference type="Pfam" id="PF03723">
    <property type="entry name" value="Hemocyanin_C"/>
    <property type="match status" value="1"/>
</dbReference>
<dbReference type="Pfam" id="PF03722">
    <property type="entry name" value="Hemocyanin_N"/>
    <property type="match status" value="1"/>
</dbReference>
<gene>
    <name evidence="6" type="ORF">FF38_05690</name>
</gene>
<evidence type="ECO:0000259" key="5">
    <source>
        <dbReference type="Pfam" id="PF03723"/>
    </source>
</evidence>
<feature type="chain" id="PRO_5005535849" evidence="2">
    <location>
        <begin position="25"/>
        <end position="710"/>
    </location>
</feature>
<dbReference type="Gene3D" id="1.10.1280.10">
    <property type="entry name" value="Di-copper center containing domain from catechol oxidase"/>
    <property type="match status" value="1"/>
</dbReference>
<dbReference type="Gene3D" id="2.60.40.1520">
    <property type="entry name" value="Hemocyanin, C-terminal domain"/>
    <property type="match status" value="1"/>
</dbReference>
<keyword evidence="2" id="KW-0732">Signal</keyword>
<accession>A0A0L0C830</accession>
<dbReference type="Gene3D" id="1.20.1370.10">
    <property type="entry name" value="Hemocyanin, N-terminal domain"/>
    <property type="match status" value="1"/>
</dbReference>
<dbReference type="GO" id="GO:0005615">
    <property type="term" value="C:extracellular space"/>
    <property type="evidence" value="ECO:0007669"/>
    <property type="project" value="UniProtKB-ARBA"/>
</dbReference>
<dbReference type="InterPro" id="IPR005203">
    <property type="entry name" value="Hemocyanin_C"/>
</dbReference>
<dbReference type="GO" id="GO:0097009">
    <property type="term" value="P:energy homeostasis"/>
    <property type="evidence" value="ECO:0007669"/>
    <property type="project" value="UniProtKB-ARBA"/>
</dbReference>
<dbReference type="InterPro" id="IPR036697">
    <property type="entry name" value="Hemocyanin_N_sf"/>
</dbReference>
<dbReference type="InterPro" id="IPR005204">
    <property type="entry name" value="Hemocyanin_N"/>
</dbReference>
<keyword evidence="1" id="KW-0758">Storage protein</keyword>
<evidence type="ECO:0000259" key="4">
    <source>
        <dbReference type="Pfam" id="PF03722"/>
    </source>
</evidence>
<dbReference type="InterPro" id="IPR014756">
    <property type="entry name" value="Ig_E-set"/>
</dbReference>
<dbReference type="InterPro" id="IPR013788">
    <property type="entry name" value="Hemocyanin/hexamerin"/>
</dbReference>
<reference evidence="6 7" key="1">
    <citation type="journal article" date="2015" name="Nat. Commun.">
        <title>Lucilia cuprina genome unlocks parasitic fly biology to underpin future interventions.</title>
        <authorList>
            <person name="Anstead C.A."/>
            <person name="Korhonen P.K."/>
            <person name="Young N.D."/>
            <person name="Hall R.S."/>
            <person name="Jex A.R."/>
            <person name="Murali S.C."/>
            <person name="Hughes D.S."/>
            <person name="Lee S.F."/>
            <person name="Perry T."/>
            <person name="Stroehlein A.J."/>
            <person name="Ansell B.R."/>
            <person name="Breugelmans B."/>
            <person name="Hofmann A."/>
            <person name="Qu J."/>
            <person name="Dugan S."/>
            <person name="Lee S.L."/>
            <person name="Chao H."/>
            <person name="Dinh H."/>
            <person name="Han Y."/>
            <person name="Doddapaneni H.V."/>
            <person name="Worley K.C."/>
            <person name="Muzny D.M."/>
            <person name="Ioannidis P."/>
            <person name="Waterhouse R.M."/>
            <person name="Zdobnov E.M."/>
            <person name="James P.J."/>
            <person name="Bagnall N.H."/>
            <person name="Kotze A.C."/>
            <person name="Gibbs R.A."/>
            <person name="Richards S."/>
            <person name="Batterham P."/>
            <person name="Gasser R.B."/>
        </authorList>
    </citation>
    <scope>NUCLEOTIDE SEQUENCE [LARGE SCALE GENOMIC DNA]</scope>
    <source>
        <strain evidence="6 7">LS</strain>
        <tissue evidence="6">Full body</tissue>
    </source>
</reference>
<feature type="domain" description="Hemocyanin C-terminal" evidence="5">
    <location>
        <begin position="460"/>
        <end position="703"/>
    </location>
</feature>
<evidence type="ECO:0000256" key="2">
    <source>
        <dbReference type="SAM" id="SignalP"/>
    </source>
</evidence>
<dbReference type="Proteomes" id="UP000037069">
    <property type="component" value="Unassembled WGS sequence"/>
</dbReference>
<evidence type="ECO:0000256" key="1">
    <source>
        <dbReference type="ARBA" id="ARBA00022761"/>
    </source>
</evidence>
<proteinExistence type="predicted"/>
<dbReference type="EMBL" id="JRES01000760">
    <property type="protein sequence ID" value="KNC28593.1"/>
    <property type="molecule type" value="Genomic_DNA"/>
</dbReference>
<dbReference type="AlphaFoldDB" id="A0A0L0C830"/>
<dbReference type="OMA" id="SDKTQYV"/>
<dbReference type="InterPro" id="IPR008922">
    <property type="entry name" value="Di-copper_centre_dom_sf"/>
</dbReference>
<dbReference type="STRING" id="7375.A0A0L0C830"/>
<dbReference type="PANTHER" id="PTHR11511">
    <property type="entry name" value="LARVAL STORAGE PROTEIN/PHENOLOXIDASE"/>
    <property type="match status" value="1"/>
</dbReference>
<dbReference type="GO" id="GO:0045735">
    <property type="term" value="F:nutrient reservoir activity"/>
    <property type="evidence" value="ECO:0007669"/>
    <property type="project" value="UniProtKB-KW"/>
</dbReference>
<name>A0A0L0C830_LUCCU</name>
<evidence type="ECO:0000313" key="6">
    <source>
        <dbReference type="EMBL" id="KNC28593.1"/>
    </source>
</evidence>
<evidence type="ECO:0000313" key="7">
    <source>
        <dbReference type="Proteomes" id="UP000037069"/>
    </source>
</evidence>
<dbReference type="SUPFAM" id="SSF48056">
    <property type="entry name" value="Di-copper centre-containing domain"/>
    <property type="match status" value="1"/>
</dbReference>
<protein>
    <submittedName>
        <fullName evidence="6">Larval serum protein 1 gamma chain</fullName>
    </submittedName>
</protein>
<evidence type="ECO:0000259" key="3">
    <source>
        <dbReference type="Pfam" id="PF00372"/>
    </source>
</evidence>
<dbReference type="SUPFAM" id="SSF81296">
    <property type="entry name" value="E set domains"/>
    <property type="match status" value="1"/>
</dbReference>
<dbReference type="InterPro" id="IPR000896">
    <property type="entry name" value="Hemocyanin/hexamerin_mid_dom"/>
</dbReference>
<feature type="signal peptide" evidence="2">
    <location>
        <begin position="1"/>
        <end position="24"/>
    </location>
</feature>
<dbReference type="Pfam" id="PF00372">
    <property type="entry name" value="Hemocyanin_M"/>
    <property type="match status" value="1"/>
</dbReference>